<feature type="compositionally biased region" description="Low complexity" evidence="1">
    <location>
        <begin position="209"/>
        <end position="233"/>
    </location>
</feature>
<feature type="region of interest" description="Disordered" evidence="1">
    <location>
        <begin position="347"/>
        <end position="399"/>
    </location>
</feature>
<dbReference type="RefSeq" id="XP_029239654.1">
    <property type="nucleotide sequence ID" value="XM_029380462.1"/>
</dbReference>
<evidence type="ECO:0000256" key="1">
    <source>
        <dbReference type="SAM" id="MobiDB-lite"/>
    </source>
</evidence>
<organism evidence="2 3">
    <name type="scientific">Trypanosoma rangeli</name>
    <dbReference type="NCBI Taxonomy" id="5698"/>
    <lineage>
        <taxon>Eukaryota</taxon>
        <taxon>Discoba</taxon>
        <taxon>Euglenozoa</taxon>
        <taxon>Kinetoplastea</taxon>
        <taxon>Metakinetoplastina</taxon>
        <taxon>Trypanosomatida</taxon>
        <taxon>Trypanosomatidae</taxon>
        <taxon>Trypanosoma</taxon>
        <taxon>Herpetosoma</taxon>
    </lineage>
</organism>
<protein>
    <recommendedName>
        <fullName evidence="4">CHAT domain-containing protein</fullName>
    </recommendedName>
</protein>
<feature type="region of interest" description="Disordered" evidence="1">
    <location>
        <begin position="192"/>
        <end position="255"/>
    </location>
</feature>
<evidence type="ECO:0000313" key="3">
    <source>
        <dbReference type="Proteomes" id="UP000283634"/>
    </source>
</evidence>
<proteinExistence type="predicted"/>
<feature type="compositionally biased region" description="Basic residues" evidence="1">
    <location>
        <begin position="388"/>
        <end position="397"/>
    </location>
</feature>
<sequence>MLNPGAQPWYPSCDGAVSVQVLPVRRQNDPYQLSAVQRPPTPLCGDADLSTIQIDSLSSAVPPAAPVAAVAAMAAVAAAPPRKGPYRSTMLLGQDIPALFDSSRQRSLWNSSGWIAGSTAVQLSSATISSLDSQGDSQDVTLALEDTYCRAASRTVIPKVSIPLPRSQRFAKLRPAKPPAGVTAAPLDAPAALATTNPNPRRSINTDSNTTIATPTTCTTNTTTATTNTTTVTTDEDDNDNPNNMGATSNEGGDTYYETEDTTQNTSNEVTCNGIRADILKPPLASPLSGSVTVARKPKPKTRRDDKWTIVQGKSGTDFAAATLPRKSASLALPGRVRENGAVVRLPGQQPTDLGRSKQQRQQQQLQHREKEDESSGKDEAIIESKTKRPRDLRRAKSVSSDEELLEGLVIGVTPAAAAEAAAVMVPSANGGAPPAAVEGSLTPFAVMGIPLVGIAQSEQLLPASPVSTRQSNAYRTFLRSLAVFETSNVKMLLLQRALRQLPEAGCHQCPALVCAILLETSDSCVDVEKSLHTCYKALQLAEEEKLELFEMLSRLAITRTFARVIDTVDARVNLARAATIAIAKNEKPALGWIAMQMGVTLEITGLFPESLAWYEVAERLARVTEQPQLLCDIYCCQSIAFSAVAETERANRAYEASRALLPLIPRHRHQRPLQNYAQLKCQLGDMSAALKLQETELEIAKEYGDTQAISRCTGAIALTKRFLCRYDEAAENYMEELAVYNTQDPRQRIESLTGAAVCWRLGGHLHKAYDYCVRALRQAQLCQDLTTLAKALVELAEAELSLNILDKAEQHLKESLATVARVDETEQKQYLVKAALCEVEWRCCSILEQVHFRKDDVFAALQYSDRCHVPNTVHVARLLLRQQRRAGVVLEKKDAELVSISAVEGLLKTPAMLGWRIVCYSLPWNEGLDFMAYVLGLDEDGNLTCVGLPLRLREELIALMCTPTALSKVLDAPMYTEDGVRLYGDTPLWPQLYSKVAFDFYQSPANAERVKALETDALYCLKLLHESFIAPLDTHLGDASGLMFVGDGVFSRLPFHAFYDGRQYLTERFCTSTCCSMALLCTHFVDAMAMARLGEAKGVRRCTVIDAAAHTSVLLDAYLAKAAAAGICVRRTVIDGDGTGGTTADTARDEQQGEEARRVVGDAQGDTGGAEKEEAPLEDADVAATQRLLVGLHRREKVRGVRNALYRAVHEEAAVGGVLELRLRAMPEVREDYCGMFFGASSDVIASQSSEIANTWDLRPYALVVCTGVGTYSGMSIHETGIPVYRALQYAGAHRMLMAVNNRIPRNDCVAVAAVTAAMGIAAEGRSIAACVRDAYLQCITDLTPLGEWAAFSLVGLP</sequence>
<dbReference type="GeneID" id="40327425"/>
<keyword evidence="3" id="KW-1185">Reference proteome</keyword>
<dbReference type="Proteomes" id="UP000283634">
    <property type="component" value="Unassembled WGS sequence"/>
</dbReference>
<feature type="region of interest" description="Disordered" evidence="1">
    <location>
        <begin position="1140"/>
        <end position="1178"/>
    </location>
</feature>
<feature type="compositionally biased region" description="Basic and acidic residues" evidence="1">
    <location>
        <begin position="367"/>
        <end position="387"/>
    </location>
</feature>
<dbReference type="Gene3D" id="1.25.40.10">
    <property type="entry name" value="Tetratricopeptide repeat domain"/>
    <property type="match status" value="1"/>
</dbReference>
<accession>A0A3R7MJV5</accession>
<dbReference type="OrthoDB" id="771227at2759"/>
<gene>
    <name evidence="2" type="ORF">TraAM80_03492</name>
</gene>
<dbReference type="Pfam" id="PF13424">
    <property type="entry name" value="TPR_12"/>
    <property type="match status" value="1"/>
</dbReference>
<dbReference type="InterPro" id="IPR011990">
    <property type="entry name" value="TPR-like_helical_dom_sf"/>
</dbReference>
<dbReference type="PANTHER" id="PTHR10098">
    <property type="entry name" value="RAPSYN-RELATED"/>
    <property type="match status" value="1"/>
</dbReference>
<dbReference type="VEuPathDB" id="TriTrypDB:TRSC58_04632"/>
<dbReference type="OMA" id="GDTPLWP"/>
<dbReference type="PANTHER" id="PTHR10098:SF108">
    <property type="entry name" value="TETRATRICOPEPTIDE REPEAT PROTEIN 28"/>
    <property type="match status" value="1"/>
</dbReference>
<dbReference type="SUPFAM" id="SSF48452">
    <property type="entry name" value="TPR-like"/>
    <property type="match status" value="2"/>
</dbReference>
<evidence type="ECO:0000313" key="2">
    <source>
        <dbReference type="EMBL" id="RNF07140.1"/>
    </source>
</evidence>
<comment type="caution">
    <text evidence="2">The sequence shown here is derived from an EMBL/GenBank/DDBJ whole genome shotgun (WGS) entry which is preliminary data.</text>
</comment>
<name>A0A3R7MJV5_TRYRA</name>
<dbReference type="EMBL" id="MKGL01000093">
    <property type="protein sequence ID" value="RNF07140.1"/>
    <property type="molecule type" value="Genomic_DNA"/>
</dbReference>
<reference evidence="2 3" key="1">
    <citation type="journal article" date="2018" name="BMC Genomics">
        <title>Genomic comparison of Trypanosoma conorhini and Trypanosoma rangeli to Trypanosoma cruzi strains of high and low virulence.</title>
        <authorList>
            <person name="Bradwell K.R."/>
            <person name="Koparde V.N."/>
            <person name="Matveyev A.V."/>
            <person name="Serrano M.G."/>
            <person name="Alves J.M."/>
            <person name="Parikh H."/>
            <person name="Huang B."/>
            <person name="Lee V."/>
            <person name="Espinosa-Alvarez O."/>
            <person name="Ortiz P.A."/>
            <person name="Costa-Martins A.G."/>
            <person name="Teixeira M.M."/>
            <person name="Buck G.A."/>
        </authorList>
    </citation>
    <scope>NUCLEOTIDE SEQUENCE [LARGE SCALE GENOMIC DNA]</scope>
    <source>
        <strain evidence="2 3">AM80</strain>
    </source>
</reference>
<feature type="region of interest" description="Disordered" evidence="1">
    <location>
        <begin position="285"/>
        <end position="307"/>
    </location>
</feature>
<feature type="compositionally biased region" description="Basic and acidic residues" evidence="1">
    <location>
        <begin position="1147"/>
        <end position="1161"/>
    </location>
</feature>
<evidence type="ECO:0008006" key="4">
    <source>
        <dbReference type="Google" id="ProtNLM"/>
    </source>
</evidence>